<dbReference type="NCBIfam" id="NF003807">
    <property type="entry name" value="PRK05395.1-4"/>
    <property type="match status" value="1"/>
</dbReference>
<dbReference type="InterPro" id="IPR001874">
    <property type="entry name" value="DHquinase_II"/>
</dbReference>
<keyword evidence="8" id="KW-0028">Amino-acid biosynthesis</keyword>
<dbReference type="PANTHER" id="PTHR21272:SF3">
    <property type="entry name" value="CATABOLIC 3-DEHYDROQUINASE"/>
    <property type="match status" value="1"/>
</dbReference>
<dbReference type="GO" id="GO:0008652">
    <property type="term" value="P:amino acid biosynthetic process"/>
    <property type="evidence" value="ECO:0007669"/>
    <property type="project" value="UniProtKB-KW"/>
</dbReference>
<feature type="binding site" evidence="8">
    <location>
        <position position="100"/>
    </location>
    <ligand>
        <name>substrate</name>
    </ligand>
</feature>
<evidence type="ECO:0000313" key="10">
    <source>
        <dbReference type="Proteomes" id="UP000272015"/>
    </source>
</evidence>
<feature type="active site" description="Proton donor" evidence="8">
    <location>
        <position position="113"/>
    </location>
</feature>
<feature type="active site" description="Proton acceptor" evidence="8">
    <location>
        <position position="36"/>
    </location>
</feature>
<feature type="binding site" evidence="8">
    <location>
        <position position="124"/>
    </location>
    <ligand>
        <name>substrate</name>
    </ligand>
</feature>
<feature type="binding site" evidence="8">
    <location>
        <position position="93"/>
    </location>
    <ligand>
        <name>substrate</name>
    </ligand>
</feature>
<dbReference type="Gene3D" id="3.40.50.9100">
    <property type="entry name" value="Dehydroquinase, class II"/>
    <property type="match status" value="1"/>
</dbReference>
<dbReference type="Proteomes" id="UP000272015">
    <property type="component" value="Unassembled WGS sequence"/>
</dbReference>
<feature type="site" description="Transition state stabilizer" evidence="8">
    <location>
        <position position="31"/>
    </location>
</feature>
<evidence type="ECO:0000313" key="9">
    <source>
        <dbReference type="EMBL" id="RJT85289.1"/>
    </source>
</evidence>
<evidence type="ECO:0000256" key="4">
    <source>
        <dbReference type="ARBA" id="ARBA00011193"/>
    </source>
</evidence>
<protein>
    <recommendedName>
        <fullName evidence="5 8">3-dehydroquinate dehydratase</fullName>
        <shortName evidence="8">3-dehydroquinase</shortName>
        <ecNumber evidence="5 8">4.2.1.10</ecNumber>
    </recommendedName>
    <alternativeName>
        <fullName evidence="8">Type II DHQase</fullName>
    </alternativeName>
</protein>
<evidence type="ECO:0000256" key="5">
    <source>
        <dbReference type="ARBA" id="ARBA00012060"/>
    </source>
</evidence>
<gene>
    <name evidence="8 9" type="primary">aroQ</name>
    <name evidence="9" type="ORF">D6T64_19520</name>
</gene>
<reference evidence="9 10" key="1">
    <citation type="submission" date="2018-09" db="EMBL/GenBank/DDBJ databases">
        <title>Novel species of Cryobacterium.</title>
        <authorList>
            <person name="Liu Q."/>
            <person name="Xin Y.-H."/>
        </authorList>
    </citation>
    <scope>NUCLEOTIDE SEQUENCE [LARGE SCALE GENOMIC DNA]</scope>
    <source>
        <strain evidence="9 10">Hh39</strain>
    </source>
</reference>
<dbReference type="InterPro" id="IPR036441">
    <property type="entry name" value="DHquinase_II_sf"/>
</dbReference>
<proteinExistence type="inferred from homology"/>
<evidence type="ECO:0000256" key="1">
    <source>
        <dbReference type="ARBA" id="ARBA00001864"/>
    </source>
</evidence>
<dbReference type="GO" id="GO:0009423">
    <property type="term" value="P:chorismate biosynthetic process"/>
    <property type="evidence" value="ECO:0007669"/>
    <property type="project" value="UniProtKB-UniRule"/>
</dbReference>
<keyword evidence="6 8" id="KW-0057">Aromatic amino acid biosynthesis</keyword>
<dbReference type="NCBIfam" id="TIGR01088">
    <property type="entry name" value="aroQ"/>
    <property type="match status" value="1"/>
</dbReference>
<comment type="catalytic activity">
    <reaction evidence="1 8">
        <text>3-dehydroquinate = 3-dehydroshikimate + H2O</text>
        <dbReference type="Rhea" id="RHEA:21096"/>
        <dbReference type="ChEBI" id="CHEBI:15377"/>
        <dbReference type="ChEBI" id="CHEBI:16630"/>
        <dbReference type="ChEBI" id="CHEBI:32364"/>
        <dbReference type="EC" id="4.2.1.10"/>
    </reaction>
</comment>
<sequence length="182" mass="18974">MISDRTDLPDSASLPLVLVVNGPNLNLLGTREPATYGSETLADVEQRITAACGRLGLRAEFVQSNHEGVLIDAIHAARGRATGLIINAGAYTHTSVALRDAILAVELPMVEVHLTNVHAREPFRHHSYLSDIAQAVIVGAGPLGYVFALELLARRRAAPGSAPIVATDAAASAADTVTAAVA</sequence>
<dbReference type="NCBIfam" id="NF003806">
    <property type="entry name" value="PRK05395.1-3"/>
    <property type="match status" value="1"/>
</dbReference>
<dbReference type="CDD" id="cd00466">
    <property type="entry name" value="DHQase_II"/>
    <property type="match status" value="1"/>
</dbReference>
<dbReference type="UniPathway" id="UPA00053">
    <property type="reaction ID" value="UER00086"/>
</dbReference>
<dbReference type="GO" id="GO:0009073">
    <property type="term" value="P:aromatic amino acid family biosynthetic process"/>
    <property type="evidence" value="ECO:0007669"/>
    <property type="project" value="UniProtKB-KW"/>
</dbReference>
<accession>A0A3A5MK94</accession>
<dbReference type="EC" id="4.2.1.10" evidence="5 8"/>
<dbReference type="SUPFAM" id="SSF52304">
    <property type="entry name" value="Type II 3-dehydroquinate dehydratase"/>
    <property type="match status" value="1"/>
</dbReference>
<dbReference type="PANTHER" id="PTHR21272">
    <property type="entry name" value="CATABOLIC 3-DEHYDROQUINASE"/>
    <property type="match status" value="1"/>
</dbReference>
<evidence type="ECO:0000256" key="3">
    <source>
        <dbReference type="ARBA" id="ARBA00011037"/>
    </source>
</evidence>
<feature type="binding site" evidence="8">
    <location>
        <position position="87"/>
    </location>
    <ligand>
        <name>substrate</name>
    </ligand>
</feature>
<dbReference type="OrthoDB" id="9790793at2"/>
<dbReference type="PROSITE" id="PS01029">
    <property type="entry name" value="DEHYDROQUINASE_II"/>
    <property type="match status" value="1"/>
</dbReference>
<evidence type="ECO:0000256" key="2">
    <source>
        <dbReference type="ARBA" id="ARBA00004902"/>
    </source>
</evidence>
<dbReference type="NCBIfam" id="NF003805">
    <property type="entry name" value="PRK05395.1-2"/>
    <property type="match status" value="1"/>
</dbReference>
<feature type="binding site" evidence="8">
    <location>
        <begin position="114"/>
        <end position="115"/>
    </location>
    <ligand>
        <name>substrate</name>
    </ligand>
</feature>
<comment type="caution">
    <text evidence="9">The sequence shown here is derived from an EMBL/GenBank/DDBJ whole genome shotgun (WGS) entry which is preliminary data.</text>
</comment>
<name>A0A3A5MK94_9MICO</name>
<evidence type="ECO:0000256" key="7">
    <source>
        <dbReference type="ARBA" id="ARBA00023239"/>
    </source>
</evidence>
<evidence type="ECO:0000256" key="6">
    <source>
        <dbReference type="ARBA" id="ARBA00023141"/>
    </source>
</evidence>
<dbReference type="NCBIfam" id="NF003804">
    <property type="entry name" value="PRK05395.1-1"/>
    <property type="match status" value="1"/>
</dbReference>
<dbReference type="AlphaFoldDB" id="A0A3A5MK94"/>
<dbReference type="InterPro" id="IPR018509">
    <property type="entry name" value="DHquinase_II_CS"/>
</dbReference>
<dbReference type="GO" id="GO:0019631">
    <property type="term" value="P:quinate catabolic process"/>
    <property type="evidence" value="ECO:0007669"/>
    <property type="project" value="TreeGrafter"/>
</dbReference>
<organism evidence="9 10">
    <name type="scientific">Cryobacterium melibiosiphilum</name>
    <dbReference type="NCBI Taxonomy" id="995039"/>
    <lineage>
        <taxon>Bacteria</taxon>
        <taxon>Bacillati</taxon>
        <taxon>Actinomycetota</taxon>
        <taxon>Actinomycetes</taxon>
        <taxon>Micrococcales</taxon>
        <taxon>Microbacteriaceae</taxon>
        <taxon>Cryobacterium</taxon>
    </lineage>
</organism>
<comment type="function">
    <text evidence="8">Catalyzes a trans-dehydration via an enolate intermediate.</text>
</comment>
<dbReference type="EMBL" id="QZVS01000096">
    <property type="protein sequence ID" value="RJT85289.1"/>
    <property type="molecule type" value="Genomic_DNA"/>
</dbReference>
<keyword evidence="7 8" id="KW-0456">Lyase</keyword>
<keyword evidence="10" id="KW-1185">Reference proteome</keyword>
<evidence type="ECO:0000256" key="8">
    <source>
        <dbReference type="HAMAP-Rule" id="MF_00169"/>
    </source>
</evidence>
<dbReference type="GO" id="GO:0003855">
    <property type="term" value="F:3-dehydroquinate dehydratase activity"/>
    <property type="evidence" value="ECO:0007669"/>
    <property type="project" value="UniProtKB-UniRule"/>
</dbReference>
<dbReference type="Pfam" id="PF01220">
    <property type="entry name" value="DHquinase_II"/>
    <property type="match status" value="1"/>
</dbReference>
<comment type="pathway">
    <text evidence="2 8">Metabolic intermediate biosynthesis; chorismate biosynthesis; chorismate from D-erythrose 4-phosphate and phosphoenolpyruvate: step 3/7.</text>
</comment>
<dbReference type="HAMAP" id="MF_00169">
    <property type="entry name" value="AroQ"/>
    <property type="match status" value="1"/>
</dbReference>
<comment type="subunit">
    <text evidence="4 8">Homododecamer.</text>
</comment>
<comment type="similarity">
    <text evidence="3 8">Belongs to the type-II 3-dehydroquinase family.</text>
</comment>